<gene>
    <name evidence="1" type="ORF">N6Q81_28975</name>
</gene>
<proteinExistence type="predicted"/>
<organism evidence="1 2">
    <name type="scientific">Streptomyces vinaceusdrappus</name>
    <dbReference type="NCBI Taxonomy" id="67376"/>
    <lineage>
        <taxon>Bacteria</taxon>
        <taxon>Bacillati</taxon>
        <taxon>Actinomycetota</taxon>
        <taxon>Actinomycetes</taxon>
        <taxon>Kitasatosporales</taxon>
        <taxon>Streptomycetaceae</taxon>
        <taxon>Streptomyces</taxon>
        <taxon>Streptomyces rochei group</taxon>
    </lineage>
</organism>
<dbReference type="RefSeq" id="WP_261699973.1">
    <property type="nucleotide sequence ID" value="NZ_CP104697.1"/>
</dbReference>
<dbReference type="EMBL" id="CP104697">
    <property type="protein sequence ID" value="UXI81799.1"/>
    <property type="molecule type" value="Genomic_DNA"/>
</dbReference>
<accession>A0ABY6C5H9</accession>
<protein>
    <submittedName>
        <fullName evidence="1">Uncharacterized protein</fullName>
    </submittedName>
</protein>
<reference evidence="1" key="1">
    <citation type="submission" date="2022-09" db="EMBL/GenBank/DDBJ databases">
        <title>Streptomyces vinaceusdrappus strain AC-40.</title>
        <authorList>
            <person name="Sedeek A.M."/>
            <person name="Salah I."/>
            <person name="Kamel H.L."/>
            <person name="Soltan M.A."/>
            <person name="Elsayed T.R."/>
        </authorList>
    </citation>
    <scope>NUCLEOTIDE SEQUENCE</scope>
    <source>
        <strain evidence="1">AC-40</strain>
    </source>
</reference>
<evidence type="ECO:0000313" key="2">
    <source>
        <dbReference type="Proteomes" id="UP001064390"/>
    </source>
</evidence>
<name>A0ABY6C5H9_9ACTN</name>
<keyword evidence="2" id="KW-1185">Reference proteome</keyword>
<sequence length="140" mass="15386">MDSATLASAAAAALVGAMATDTWQHARTAVVDLWRRTFPQRADTVEAELVEVREEVQSARRAGDDTVEQGLAEDWQRRLMRLLRQDPGMAAELQRVLDEVLVPSLPASEKEQVRSIVMNATASGSSRVYQAARDIHVTEG</sequence>
<evidence type="ECO:0000313" key="1">
    <source>
        <dbReference type="EMBL" id="UXI81799.1"/>
    </source>
</evidence>
<dbReference type="Proteomes" id="UP001064390">
    <property type="component" value="Chromosome"/>
</dbReference>